<name>A0A5B8UTT4_9SPHI</name>
<dbReference type="OrthoDB" id="1522997at2"/>
<dbReference type="Proteomes" id="UP000321479">
    <property type="component" value="Chromosome"/>
</dbReference>
<evidence type="ECO:0000313" key="4">
    <source>
        <dbReference type="Proteomes" id="UP000321479"/>
    </source>
</evidence>
<organism evidence="3 4">
    <name type="scientific">Mucilaginibacter ginsenosidivorans</name>
    <dbReference type="NCBI Taxonomy" id="398053"/>
    <lineage>
        <taxon>Bacteria</taxon>
        <taxon>Pseudomonadati</taxon>
        <taxon>Bacteroidota</taxon>
        <taxon>Sphingobacteriia</taxon>
        <taxon>Sphingobacteriales</taxon>
        <taxon>Sphingobacteriaceae</taxon>
        <taxon>Mucilaginibacter</taxon>
    </lineage>
</organism>
<dbReference type="PANTHER" id="PTHR43026">
    <property type="entry name" value="2-HYDROXYACID DEHYDROGENASE HOMOLOG 1-RELATED"/>
    <property type="match status" value="1"/>
</dbReference>
<dbReference type="AlphaFoldDB" id="A0A5B8UTT4"/>
<keyword evidence="4" id="KW-1185">Reference proteome</keyword>
<dbReference type="RefSeq" id="WP_147030899.1">
    <property type="nucleotide sequence ID" value="NZ_CP042436.1"/>
</dbReference>
<keyword evidence="1" id="KW-0520">NAD</keyword>
<dbReference type="EMBL" id="CP042436">
    <property type="protein sequence ID" value="QEC62322.1"/>
    <property type="molecule type" value="Genomic_DNA"/>
</dbReference>
<dbReference type="Gene3D" id="3.40.50.720">
    <property type="entry name" value="NAD(P)-binding Rossmann-like Domain"/>
    <property type="match status" value="1"/>
</dbReference>
<sequence>MRAVVYSIKPFEKEFLAKANQKKHHITLITNPLNLESAMYAKGKEAVFVFTNDAVSEQVISRLADLGVRHLATCATSIRSTSKKGTDRSNNKSVDSMAYPPGAPEIARQTIQNLDRWQENKSAGKQATIQVITIKNDLSN</sequence>
<evidence type="ECO:0000256" key="2">
    <source>
        <dbReference type="SAM" id="MobiDB-lite"/>
    </source>
</evidence>
<dbReference type="KEGG" id="mgin:FRZ54_06910"/>
<proteinExistence type="predicted"/>
<dbReference type="InterPro" id="IPR058205">
    <property type="entry name" value="D-LDH-like"/>
</dbReference>
<reference evidence="3 4" key="1">
    <citation type="journal article" date="2017" name="Curr. Microbiol.">
        <title>Mucilaginibacter ginsenosidivorans sp. nov., Isolated from Soil of Ginseng Field.</title>
        <authorList>
            <person name="Kim M.M."/>
            <person name="Siddiqi M.Z."/>
            <person name="Im W.T."/>
        </authorList>
    </citation>
    <scope>NUCLEOTIDE SEQUENCE [LARGE SCALE GENOMIC DNA]</scope>
    <source>
        <strain evidence="3 4">Gsoil 3017</strain>
    </source>
</reference>
<dbReference type="PANTHER" id="PTHR43026:SF1">
    <property type="entry name" value="2-HYDROXYACID DEHYDROGENASE HOMOLOG 1-RELATED"/>
    <property type="match status" value="1"/>
</dbReference>
<gene>
    <name evidence="3" type="ORF">FRZ54_06910</name>
</gene>
<evidence type="ECO:0000256" key="1">
    <source>
        <dbReference type="ARBA" id="ARBA00023027"/>
    </source>
</evidence>
<feature type="region of interest" description="Disordered" evidence="2">
    <location>
        <begin position="78"/>
        <end position="102"/>
    </location>
</feature>
<evidence type="ECO:0000313" key="3">
    <source>
        <dbReference type="EMBL" id="QEC62322.1"/>
    </source>
</evidence>
<protein>
    <submittedName>
        <fullName evidence="3">Lactate dehydrogenase</fullName>
    </submittedName>
</protein>
<dbReference type="SUPFAM" id="SSF52283">
    <property type="entry name" value="Formate/glycerate dehydrogenase catalytic domain-like"/>
    <property type="match status" value="1"/>
</dbReference>
<accession>A0A5B8UTT4</accession>